<keyword evidence="5" id="KW-1185">Reference proteome</keyword>
<dbReference type="InterPro" id="IPR011990">
    <property type="entry name" value="TPR-like_helical_dom_sf"/>
</dbReference>
<dbReference type="Proteomes" id="UP001642484">
    <property type="component" value="Unassembled WGS sequence"/>
</dbReference>
<protein>
    <submittedName>
        <fullName evidence="4">Uncharacterized protein</fullName>
    </submittedName>
</protein>
<proteinExistence type="predicted"/>
<keyword evidence="1" id="KW-0677">Repeat</keyword>
<evidence type="ECO:0000313" key="4">
    <source>
        <dbReference type="EMBL" id="CAK9034971.1"/>
    </source>
</evidence>
<dbReference type="Pfam" id="PF01535">
    <property type="entry name" value="PPR"/>
    <property type="match status" value="2"/>
</dbReference>
<accession>A0ABP0L838</accession>
<dbReference type="PANTHER" id="PTHR47942:SF63">
    <property type="entry name" value="PENTATRICOPEPTIDE REPEAT-CONTAINING PROTEIN"/>
    <property type="match status" value="1"/>
</dbReference>
<feature type="repeat" description="PPR" evidence="2">
    <location>
        <begin position="238"/>
        <end position="272"/>
    </location>
</feature>
<dbReference type="Gene3D" id="1.25.40.10">
    <property type="entry name" value="Tetratricopeptide repeat domain"/>
    <property type="match status" value="2"/>
</dbReference>
<feature type="region of interest" description="Disordered" evidence="3">
    <location>
        <begin position="21"/>
        <end position="46"/>
    </location>
</feature>
<dbReference type="NCBIfam" id="TIGR00756">
    <property type="entry name" value="PPR"/>
    <property type="match status" value="1"/>
</dbReference>
<evidence type="ECO:0000256" key="1">
    <source>
        <dbReference type="ARBA" id="ARBA00022737"/>
    </source>
</evidence>
<comment type="caution">
    <text evidence="4">The sequence shown here is derived from an EMBL/GenBank/DDBJ whole genome shotgun (WGS) entry which is preliminary data.</text>
</comment>
<feature type="non-terminal residue" evidence="4">
    <location>
        <position position="275"/>
    </location>
</feature>
<dbReference type="PANTHER" id="PTHR47942">
    <property type="entry name" value="TETRATRICOPEPTIDE REPEAT (TPR)-LIKE SUPERFAMILY PROTEIN-RELATED"/>
    <property type="match status" value="1"/>
</dbReference>
<sequence>PVQLTHCECATRRVVRPLLRRGDPSWSARPPPRSGHGEAPYGSPHGSMRVARGLDEVLLQLQGASQRAYRIAIGTLQKSSQWKEALAVFEHFQSRGSETETQLCNAALGAAAAGAAWRRALHVFAQTPSPDASSYTNAVTAMARAERWIEALQLFRRLPEGKMDLPARLLGIQLNGILGHHKAALALKPDSGRFNVKIYNACISALATMPASNARDALAARLAVKELLLEMRQRVMFTRVSYGAALQAFSKNSGWEEALDLLQEMSTVRLPPDAQ</sequence>
<feature type="non-terminal residue" evidence="4">
    <location>
        <position position="1"/>
    </location>
</feature>
<dbReference type="InterPro" id="IPR002885">
    <property type="entry name" value="PPR_rpt"/>
</dbReference>
<evidence type="ECO:0000313" key="5">
    <source>
        <dbReference type="Proteomes" id="UP001642484"/>
    </source>
</evidence>
<dbReference type="InterPro" id="IPR051222">
    <property type="entry name" value="PPR/CCM1_RNA-binding"/>
</dbReference>
<name>A0ABP0L838_9DINO</name>
<organism evidence="4 5">
    <name type="scientific">Durusdinium trenchii</name>
    <dbReference type="NCBI Taxonomy" id="1381693"/>
    <lineage>
        <taxon>Eukaryota</taxon>
        <taxon>Sar</taxon>
        <taxon>Alveolata</taxon>
        <taxon>Dinophyceae</taxon>
        <taxon>Suessiales</taxon>
        <taxon>Symbiodiniaceae</taxon>
        <taxon>Durusdinium</taxon>
    </lineage>
</organism>
<evidence type="ECO:0000256" key="2">
    <source>
        <dbReference type="PROSITE-ProRule" id="PRU00708"/>
    </source>
</evidence>
<evidence type="ECO:0000256" key="3">
    <source>
        <dbReference type="SAM" id="MobiDB-lite"/>
    </source>
</evidence>
<dbReference type="PROSITE" id="PS51375">
    <property type="entry name" value="PPR"/>
    <property type="match status" value="1"/>
</dbReference>
<gene>
    <name evidence="4" type="ORF">CCMP2556_LOCUS19714</name>
</gene>
<dbReference type="EMBL" id="CAXAMN010011336">
    <property type="protein sequence ID" value="CAK9034971.1"/>
    <property type="molecule type" value="Genomic_DNA"/>
</dbReference>
<reference evidence="4 5" key="1">
    <citation type="submission" date="2024-02" db="EMBL/GenBank/DDBJ databases">
        <authorList>
            <person name="Chen Y."/>
            <person name="Shah S."/>
            <person name="Dougan E. K."/>
            <person name="Thang M."/>
            <person name="Chan C."/>
        </authorList>
    </citation>
    <scope>NUCLEOTIDE SEQUENCE [LARGE SCALE GENOMIC DNA]</scope>
</reference>